<sequence length="634" mass="70610">MKFAIPEISWHNRDPVLSVDFQPKADSNEPLRLATGGTDSHVLIWYLSITETGSVNLEVAADLTRHQKAVNVVRWSPNGQYLASGDDESIIFIWKKTDKEPAPALEQMEEQYKESWVIHKTLRGHMEDVLDITWSANSLHLASGSVDNKLLIWDLNKGKYSSILTDHKGFVQGVSWDPRGQMIASVSTDRVFRTFDVTTKKVLSRSSKAILPFPAEHPLHDVKVRLYHDDTLQTYYRRLQFSPDGLLLAVPAGRIEPEQGKEVDIKPINAVYIYTRYSLKVPACVLPCGEAALVARWSPRRYRARCSGPVAALPTPRMLLAVATKRSVLLYDTQQKTPIALINNIHYTRLTDLTWSPDGRTLVASSTDGYCSVITFAEGELGEVLPDEVAPEPTAVAAAVPEPMDVEEHDTPKETPKPKEVKDAVKPKEMKETTKPKEVKDTKIVGKMDSFITFKAPEKSPKKQKIEPQQKTPIKIDVLEEVAMPSWSDNSNNEIIKPKVTESSKDLNEIMIIDDSEDIKLVYDETQGAKSTSTSPNSPIKPTVNTVSEKSEQVSPKSDKEKPTPADETPKSTNSKVVSQPSTPKSSSNNEHNFFKQAKVTDVKDQAVKSAPSPKAPRRVSFVTLSSPKNTKKK</sequence>
<evidence type="ECO:0000313" key="2">
    <source>
        <dbReference type="Proteomes" id="UP001231649"/>
    </source>
</evidence>
<dbReference type="Proteomes" id="UP001231649">
    <property type="component" value="Chromosome 12"/>
</dbReference>
<accession>A0ACC2R2D8</accession>
<proteinExistence type="predicted"/>
<name>A0ACC2R2D8_9NEOP</name>
<protein>
    <submittedName>
        <fullName evidence="1">Uncharacterized protein</fullName>
    </submittedName>
</protein>
<gene>
    <name evidence="1" type="ORF">PYW08_001905</name>
</gene>
<evidence type="ECO:0000313" key="1">
    <source>
        <dbReference type="EMBL" id="KAJ8730492.1"/>
    </source>
</evidence>
<reference evidence="1" key="1">
    <citation type="submission" date="2023-03" db="EMBL/GenBank/DDBJ databases">
        <title>Chromosome-level genomes of two armyworms, Mythimna separata and Mythimna loreyi, provide insights into the biosynthesis and reception of sex pheromones.</title>
        <authorList>
            <person name="Zhao H."/>
        </authorList>
    </citation>
    <scope>NUCLEOTIDE SEQUENCE</scope>
    <source>
        <strain evidence="1">BeijingLab</strain>
    </source>
</reference>
<comment type="caution">
    <text evidence="1">The sequence shown here is derived from an EMBL/GenBank/DDBJ whole genome shotgun (WGS) entry which is preliminary data.</text>
</comment>
<organism evidence="1 2">
    <name type="scientific">Mythimna loreyi</name>
    <dbReference type="NCBI Taxonomy" id="667449"/>
    <lineage>
        <taxon>Eukaryota</taxon>
        <taxon>Metazoa</taxon>
        <taxon>Ecdysozoa</taxon>
        <taxon>Arthropoda</taxon>
        <taxon>Hexapoda</taxon>
        <taxon>Insecta</taxon>
        <taxon>Pterygota</taxon>
        <taxon>Neoptera</taxon>
        <taxon>Endopterygota</taxon>
        <taxon>Lepidoptera</taxon>
        <taxon>Glossata</taxon>
        <taxon>Ditrysia</taxon>
        <taxon>Noctuoidea</taxon>
        <taxon>Noctuidae</taxon>
        <taxon>Noctuinae</taxon>
        <taxon>Hadenini</taxon>
        <taxon>Mythimna</taxon>
    </lineage>
</organism>
<keyword evidence="2" id="KW-1185">Reference proteome</keyword>
<dbReference type="EMBL" id="CM056788">
    <property type="protein sequence ID" value="KAJ8730492.1"/>
    <property type="molecule type" value="Genomic_DNA"/>
</dbReference>